<dbReference type="Proteomes" id="UP000829354">
    <property type="component" value="Chromosome V"/>
</dbReference>
<evidence type="ECO:0000313" key="8">
    <source>
        <dbReference type="Proteomes" id="UP000827892"/>
    </source>
</evidence>
<reference evidence="7 9" key="2">
    <citation type="submission" date="2022-04" db="EMBL/GenBank/DDBJ databases">
        <title>Chromosome-level reference genomes for two strains of Caenorhabditis briggsae: an improved platform for comparative genomics.</title>
        <authorList>
            <person name="Stevens L."/>
            <person name="Andersen E."/>
        </authorList>
    </citation>
    <scope>NUCLEOTIDE SEQUENCE [LARGE SCALE GENOMIC DNA]</scope>
    <source>
        <strain evidence="7">VX34</strain>
        <tissue evidence="7">Whole-organism</tissue>
    </source>
</reference>
<dbReference type="EMBL" id="CP090895">
    <property type="protein sequence ID" value="ULT90625.1"/>
    <property type="molecule type" value="Genomic_DNA"/>
</dbReference>
<dbReference type="InterPro" id="IPR002919">
    <property type="entry name" value="TIL_dom"/>
</dbReference>
<evidence type="ECO:0000313" key="7">
    <source>
        <dbReference type="EMBL" id="UMM36408.1"/>
    </source>
</evidence>
<feature type="domain" description="TIL" evidence="5">
    <location>
        <begin position="23"/>
        <end position="76"/>
    </location>
</feature>
<dbReference type="CDD" id="cd19941">
    <property type="entry name" value="TIL"/>
    <property type="match status" value="2"/>
</dbReference>
<keyword evidence="1" id="KW-0646">Protease inhibitor</keyword>
<dbReference type="InterPro" id="IPR036084">
    <property type="entry name" value="Ser_inhib-like_sf"/>
</dbReference>
<dbReference type="KEGG" id="cbr:CBG_19173"/>
<evidence type="ECO:0000259" key="5">
    <source>
        <dbReference type="Pfam" id="PF01826"/>
    </source>
</evidence>
<reference evidence="6 8" key="1">
    <citation type="submission" date="2022-02" db="EMBL/GenBank/DDBJ databases">
        <title>Chromosome-level reference genomes for two strains of Caenorhabditis briggsae: an improved platform for comparative genomics.</title>
        <authorList>
            <person name="Stevens L."/>
            <person name="Andersen E.C."/>
        </authorList>
    </citation>
    <scope>NUCLEOTIDE SEQUENCE [LARGE SCALE GENOMIC DNA]</scope>
    <source>
        <strain evidence="6">QX1410_ONT</strain>
        <tissue evidence="6">Whole-organism</tissue>
    </source>
</reference>
<accession>A0AAE9A877</accession>
<evidence type="ECO:0000313" key="9">
    <source>
        <dbReference type="Proteomes" id="UP000829354"/>
    </source>
</evidence>
<dbReference type="PANTHER" id="PTHR23259:SF75">
    <property type="entry name" value="SERINE PROTEASE INHIBITOR SWM-1-RELATED"/>
    <property type="match status" value="1"/>
</dbReference>
<dbReference type="Pfam" id="PF01826">
    <property type="entry name" value="TIL"/>
    <property type="match status" value="2"/>
</dbReference>
<feature type="chain" id="PRO_5044706607" description="TIL domain-containing protein" evidence="4">
    <location>
        <begin position="25"/>
        <end position="141"/>
    </location>
</feature>
<dbReference type="InterPro" id="IPR051368">
    <property type="entry name" value="SerProtInhib-TIL_Domain"/>
</dbReference>
<dbReference type="PANTHER" id="PTHR23259">
    <property type="entry name" value="RIDDLE"/>
    <property type="match status" value="1"/>
</dbReference>
<proteinExistence type="predicted"/>
<dbReference type="GO" id="GO:0004867">
    <property type="term" value="F:serine-type endopeptidase inhibitor activity"/>
    <property type="evidence" value="ECO:0007669"/>
    <property type="project" value="UniProtKB-KW"/>
</dbReference>
<name>A0AAE9A877_CAEBR</name>
<evidence type="ECO:0000256" key="4">
    <source>
        <dbReference type="SAM" id="SignalP"/>
    </source>
</evidence>
<organism evidence="6 8">
    <name type="scientific">Caenorhabditis briggsae</name>
    <dbReference type="NCBI Taxonomy" id="6238"/>
    <lineage>
        <taxon>Eukaryota</taxon>
        <taxon>Metazoa</taxon>
        <taxon>Ecdysozoa</taxon>
        <taxon>Nematoda</taxon>
        <taxon>Chromadorea</taxon>
        <taxon>Rhabditida</taxon>
        <taxon>Rhabditina</taxon>
        <taxon>Rhabditomorpha</taxon>
        <taxon>Rhabditoidea</taxon>
        <taxon>Rhabditidae</taxon>
        <taxon>Peloderinae</taxon>
        <taxon>Caenorhabditis</taxon>
    </lineage>
</organism>
<evidence type="ECO:0000256" key="2">
    <source>
        <dbReference type="ARBA" id="ARBA00022900"/>
    </source>
</evidence>
<dbReference type="Gene3D" id="2.10.25.10">
    <property type="entry name" value="Laminin"/>
    <property type="match status" value="2"/>
</dbReference>
<dbReference type="SUPFAM" id="SSF57567">
    <property type="entry name" value="Serine protease inhibitors"/>
    <property type="match status" value="2"/>
</dbReference>
<dbReference type="EMBL" id="CP092624">
    <property type="protein sequence ID" value="UMM36408.1"/>
    <property type="molecule type" value="Genomic_DNA"/>
</dbReference>
<dbReference type="OMA" id="QCIINTC"/>
<keyword evidence="4" id="KW-0732">Signal</keyword>
<gene>
    <name evidence="6" type="ORF">L3Y34_008742</name>
    <name evidence="7" type="ORF">L5515_008582</name>
</gene>
<keyword evidence="9" id="KW-1185">Reference proteome</keyword>
<keyword evidence="2" id="KW-0722">Serine protease inhibitor</keyword>
<sequence length="141" mass="15438">MKTLTLTFCCFLSLCTTLPTKICGENEELVSCHNTCEPLCGFSPQICTMQCIINTCDCKKGYVRNALGKCVTVFDCTRETTKCPENETFHECGSACEPSCANPNPEICTEQCIINTCQCAPGFVRHGFNCVSPIECPPRGI</sequence>
<evidence type="ECO:0000256" key="1">
    <source>
        <dbReference type="ARBA" id="ARBA00022690"/>
    </source>
</evidence>
<keyword evidence="3" id="KW-1015">Disulfide bond</keyword>
<protein>
    <recommendedName>
        <fullName evidence="5">TIL domain-containing protein</fullName>
    </recommendedName>
</protein>
<dbReference type="Proteomes" id="UP000827892">
    <property type="component" value="Chromosome V"/>
</dbReference>
<feature type="signal peptide" evidence="4">
    <location>
        <begin position="1"/>
        <end position="24"/>
    </location>
</feature>
<evidence type="ECO:0000313" key="6">
    <source>
        <dbReference type="EMBL" id="ULT90625.1"/>
    </source>
</evidence>
<evidence type="ECO:0000256" key="3">
    <source>
        <dbReference type="ARBA" id="ARBA00023157"/>
    </source>
</evidence>
<feature type="domain" description="TIL" evidence="5">
    <location>
        <begin position="83"/>
        <end position="136"/>
    </location>
</feature>
<dbReference type="AlphaFoldDB" id="A0AAE9A877"/>